<sequence>MQTMGSELCISDSALIKAEVEEKGNGGDPGWKIDTEVEEENEDVNEEEKEDDDDDENDSLKRASEKLNEENLIREIGESDNLYLGDSTDSGTDSDDSDFENEEEKEAYRKYLEDFKSSSGFDIENYYRPPPHKIMYGLLSRIDPLEPDFAPNRCEEAIKNVLKFQNQKNNTTLQYVKIIKANGDGKGLFYVTFEAEDTISRTVKMTKTLVISEF</sequence>
<evidence type="ECO:0000313" key="2">
    <source>
        <dbReference type="EMBL" id="WOL02367.1"/>
    </source>
</evidence>
<reference evidence="2 3" key="1">
    <citation type="submission" date="2023-10" db="EMBL/GenBank/DDBJ databases">
        <title>Chromosome-scale genome assembly provides insights into flower coloration mechanisms of Canna indica.</title>
        <authorList>
            <person name="Li C."/>
        </authorList>
    </citation>
    <scope>NUCLEOTIDE SEQUENCE [LARGE SCALE GENOMIC DNA]</scope>
    <source>
        <tissue evidence="2">Flower</tissue>
    </source>
</reference>
<protein>
    <recommendedName>
        <fullName evidence="4">Cystatin domain-containing protein</fullName>
    </recommendedName>
</protein>
<feature type="compositionally biased region" description="Acidic residues" evidence="1">
    <location>
        <begin position="92"/>
        <end position="105"/>
    </location>
</feature>
<feature type="region of interest" description="Disordered" evidence="1">
    <location>
        <begin position="20"/>
        <end position="105"/>
    </location>
</feature>
<dbReference type="AlphaFoldDB" id="A0AAQ3K5P5"/>
<dbReference type="EMBL" id="CP136892">
    <property type="protein sequence ID" value="WOL02367.1"/>
    <property type="molecule type" value="Genomic_DNA"/>
</dbReference>
<feature type="compositionally biased region" description="Acidic residues" evidence="1">
    <location>
        <begin position="36"/>
        <end position="57"/>
    </location>
</feature>
<feature type="compositionally biased region" description="Basic and acidic residues" evidence="1">
    <location>
        <begin position="58"/>
        <end position="77"/>
    </location>
</feature>
<evidence type="ECO:0008006" key="4">
    <source>
        <dbReference type="Google" id="ProtNLM"/>
    </source>
</evidence>
<dbReference type="PANTHER" id="PTHR31228">
    <property type="entry name" value="CYSTATIN/MONELLIN SUPERFAMILY PROTEIN"/>
    <property type="match status" value="1"/>
</dbReference>
<organism evidence="2 3">
    <name type="scientific">Canna indica</name>
    <name type="common">Indian-shot</name>
    <dbReference type="NCBI Taxonomy" id="4628"/>
    <lineage>
        <taxon>Eukaryota</taxon>
        <taxon>Viridiplantae</taxon>
        <taxon>Streptophyta</taxon>
        <taxon>Embryophyta</taxon>
        <taxon>Tracheophyta</taxon>
        <taxon>Spermatophyta</taxon>
        <taxon>Magnoliopsida</taxon>
        <taxon>Liliopsida</taxon>
        <taxon>Zingiberales</taxon>
        <taxon>Cannaceae</taxon>
        <taxon>Canna</taxon>
    </lineage>
</organism>
<accession>A0AAQ3K5P5</accession>
<dbReference type="PANTHER" id="PTHR31228:SF10">
    <property type="entry name" value="CYSTATIN_MONELLIN SUPERFAMILY PROTEIN"/>
    <property type="match status" value="1"/>
</dbReference>
<feature type="compositionally biased region" description="Basic and acidic residues" evidence="1">
    <location>
        <begin position="20"/>
        <end position="35"/>
    </location>
</feature>
<evidence type="ECO:0000313" key="3">
    <source>
        <dbReference type="Proteomes" id="UP001327560"/>
    </source>
</evidence>
<evidence type="ECO:0000256" key="1">
    <source>
        <dbReference type="SAM" id="MobiDB-lite"/>
    </source>
</evidence>
<gene>
    <name evidence="2" type="ORF">Cni_G11086</name>
</gene>
<keyword evidence="3" id="KW-1185">Reference proteome</keyword>
<proteinExistence type="predicted"/>
<name>A0AAQ3K5P5_9LILI</name>
<dbReference type="Proteomes" id="UP001327560">
    <property type="component" value="Chromosome 3"/>
</dbReference>